<dbReference type="AlphaFoldDB" id="A8S6E1"/>
<feature type="compositionally biased region" description="Basic residues" evidence="1">
    <location>
        <begin position="212"/>
        <end position="222"/>
    </location>
</feature>
<feature type="region of interest" description="Disordered" evidence="1">
    <location>
        <begin position="207"/>
        <end position="246"/>
    </location>
</feature>
<accession>A8S6E1</accession>
<proteinExistence type="predicted"/>
<protein>
    <submittedName>
        <fullName evidence="2">Uncharacterized protein</fullName>
    </submittedName>
</protein>
<reference evidence="2 3" key="1">
    <citation type="submission" date="2007-09" db="EMBL/GenBank/DDBJ databases">
        <title>Draft genome sequence of Faecalibacterium prausnitzii M21/2.</title>
        <authorList>
            <person name="Sudarsanam P."/>
            <person name="Ley R."/>
            <person name="Guruge J."/>
            <person name="Turnbaugh P.J."/>
            <person name="Mahowald M."/>
            <person name="Liep D."/>
            <person name="Gordon J."/>
        </authorList>
    </citation>
    <scope>NUCLEOTIDE SEQUENCE [LARGE SCALE GENOMIC DNA]</scope>
    <source>
        <strain evidence="2 3">M21/2</strain>
    </source>
</reference>
<dbReference type="HOGENOM" id="CLU_1127739_0_0_9"/>
<evidence type="ECO:0000256" key="1">
    <source>
        <dbReference type="SAM" id="MobiDB-lite"/>
    </source>
</evidence>
<comment type="caution">
    <text evidence="2">The sequence shown here is derived from an EMBL/GenBank/DDBJ whole genome shotgun (WGS) entry which is preliminary data.</text>
</comment>
<evidence type="ECO:0000313" key="2">
    <source>
        <dbReference type="EMBL" id="EDP23045.1"/>
    </source>
</evidence>
<gene>
    <name evidence="2" type="ORF">FAEPRAM212_00159</name>
</gene>
<evidence type="ECO:0000313" key="3">
    <source>
        <dbReference type="Proteomes" id="UP000005945"/>
    </source>
</evidence>
<organism evidence="2 3">
    <name type="scientific">Faecalibacterium prausnitzii M21/2</name>
    <dbReference type="NCBI Taxonomy" id="411485"/>
    <lineage>
        <taxon>Bacteria</taxon>
        <taxon>Bacillati</taxon>
        <taxon>Bacillota</taxon>
        <taxon>Clostridia</taxon>
        <taxon>Eubacteriales</taxon>
        <taxon>Oscillospiraceae</taxon>
        <taxon>Faecalibacterium</taxon>
    </lineage>
</organism>
<name>A8S6E1_9FIRM</name>
<dbReference type="Proteomes" id="UP000005945">
    <property type="component" value="Unassembled WGS sequence"/>
</dbReference>
<sequence>MGIGGRNALHPGALAVPRQLLRCERPGKAHPHCAVPRRKLCQHRRGDGKIVGILRQSEHLAQRFPAAGGARGGVTVRKRDVLAPKGHFQRGGHRQQMDAVLPGVQVGQHKARGLVCHAQQHGAPVGGFGQTDGHSALAFCGLPQTAAQLGAAEQHCAAHQRQQHQQGGAQRRPEGTPAAAFCVFHGSASFLCIKHSPAGDPLCRKAGMLHGSNRKPQQKRPRGTGGLLADAGTPSRTRPRKALRTA</sequence>
<feature type="compositionally biased region" description="Basic residues" evidence="1">
    <location>
        <begin position="237"/>
        <end position="246"/>
    </location>
</feature>
<dbReference type="EMBL" id="ABED02000012">
    <property type="protein sequence ID" value="EDP23045.1"/>
    <property type="molecule type" value="Genomic_DNA"/>
</dbReference>
<reference evidence="2 3" key="2">
    <citation type="submission" date="2007-09" db="EMBL/GenBank/DDBJ databases">
        <authorList>
            <person name="Fulton L."/>
            <person name="Clifton S."/>
            <person name="Fulton B."/>
            <person name="Xu J."/>
            <person name="Minx P."/>
            <person name="Pepin K.H."/>
            <person name="Johnson M."/>
            <person name="Thiruvilangam P."/>
            <person name="Bhonagiri V."/>
            <person name="Nash W.E."/>
            <person name="Mardis E.R."/>
            <person name="Wilson R.K."/>
        </authorList>
    </citation>
    <scope>NUCLEOTIDE SEQUENCE [LARGE SCALE GENOMIC DNA]</scope>
    <source>
        <strain evidence="2 3">M21/2</strain>
    </source>
</reference>